<proteinExistence type="predicted"/>
<dbReference type="Gene3D" id="3.40.50.1820">
    <property type="entry name" value="alpha/beta hydrolase"/>
    <property type="match status" value="1"/>
</dbReference>
<accession>A0A099U1R3</accession>
<dbReference type="EC" id="3.-.-.-" evidence="1"/>
<evidence type="ECO:0000313" key="2">
    <source>
        <dbReference type="EMBL" id="TLE01172.1"/>
    </source>
</evidence>
<dbReference type="OrthoDB" id="9804993at2"/>
<dbReference type="InterPro" id="IPR029058">
    <property type="entry name" value="AB_hydrolase_fold"/>
</dbReference>
<dbReference type="SUPFAM" id="SSF53474">
    <property type="entry name" value="alpha/beta-Hydrolases"/>
    <property type="match status" value="1"/>
</dbReference>
<dbReference type="STRING" id="216.LS73_01570"/>
<dbReference type="PANTHER" id="PTHR15394:SF3">
    <property type="entry name" value="SERINE HYDROLASE RBBP9"/>
    <property type="match status" value="1"/>
</dbReference>
<dbReference type="GO" id="GO:0016787">
    <property type="term" value="F:hydrolase activity"/>
    <property type="evidence" value="ECO:0007669"/>
    <property type="project" value="UniProtKB-KW"/>
</dbReference>
<dbReference type="RefSeq" id="WP_034556935.1">
    <property type="nucleotide sequence ID" value="NZ_FZML01000032.1"/>
</dbReference>
<evidence type="ECO:0000313" key="4">
    <source>
        <dbReference type="Proteomes" id="UP000255139"/>
    </source>
</evidence>
<reference evidence="1 4" key="2">
    <citation type="submission" date="2018-06" db="EMBL/GenBank/DDBJ databases">
        <authorList>
            <consortium name="Pathogen Informatics"/>
            <person name="Doyle S."/>
        </authorList>
    </citation>
    <scope>NUCLEOTIDE SEQUENCE [LARGE SCALE GENOMIC DNA]</scope>
    <source>
        <strain evidence="1 4">NCTC12714</strain>
    </source>
</reference>
<evidence type="ECO:0000313" key="3">
    <source>
        <dbReference type="Proteomes" id="UP000029922"/>
    </source>
</evidence>
<evidence type="ECO:0000313" key="1">
    <source>
        <dbReference type="EMBL" id="STQ86048.1"/>
    </source>
</evidence>
<protein>
    <submittedName>
        <fullName evidence="1">Hydrolase ydeN</fullName>
        <ecNumber evidence="1">3.-.-.-</ecNumber>
    </submittedName>
    <submittedName>
        <fullName evidence="2">Serine hydrolase family protein</fullName>
    </submittedName>
</protein>
<dbReference type="Proteomes" id="UP000029922">
    <property type="component" value="Unassembled WGS sequence"/>
</dbReference>
<gene>
    <name evidence="1" type="primary">ydeN</name>
    <name evidence="2" type="ORF">LS73_002570</name>
    <name evidence="1" type="ORF">NCTC12714_00838</name>
</gene>
<dbReference type="Proteomes" id="UP000255139">
    <property type="component" value="Unassembled WGS sequence"/>
</dbReference>
<dbReference type="Pfam" id="PF06821">
    <property type="entry name" value="Ser_hydrolase"/>
    <property type="match status" value="1"/>
</dbReference>
<name>A0A099U1R3_9HELI</name>
<keyword evidence="1" id="KW-0378">Hydrolase</keyword>
<organism evidence="1 4">
    <name type="scientific">Helicobacter muridarum</name>
    <dbReference type="NCBI Taxonomy" id="216"/>
    <lineage>
        <taxon>Bacteria</taxon>
        <taxon>Pseudomonadati</taxon>
        <taxon>Campylobacterota</taxon>
        <taxon>Epsilonproteobacteria</taxon>
        <taxon>Campylobacterales</taxon>
        <taxon>Helicobacteraceae</taxon>
        <taxon>Helicobacter</taxon>
    </lineage>
</organism>
<dbReference type="InterPro" id="IPR010662">
    <property type="entry name" value="RBBP9/YdeN"/>
</dbReference>
<dbReference type="EMBL" id="JRPD02000003">
    <property type="protein sequence ID" value="TLE01172.1"/>
    <property type="molecule type" value="Genomic_DNA"/>
</dbReference>
<dbReference type="EMBL" id="UGJE01000002">
    <property type="protein sequence ID" value="STQ86048.1"/>
    <property type="molecule type" value="Genomic_DNA"/>
</dbReference>
<dbReference type="AlphaFoldDB" id="A0A099U1R3"/>
<sequence length="183" mass="20831">MQVYITHGFRAYPQKHWFMWLKEQLSKNGITTFIPAMPNADAPNSEEWLSTMQNIVKKIDESTIFIGHSLGCAAVLNFLSKQPNNIRINAIVLVSGFYELLPIYPQLNSFIQSNFDFGKVCNICSNRLVISARDDSIVPTSLSQTLAKNLQANFIQTQVGGHFMQDDGFREFPLLLHNLKFFL</sequence>
<reference evidence="2 3" key="1">
    <citation type="journal article" date="2014" name="Genome Announc.">
        <title>Draft genome sequences of eight enterohepatic helicobacter species isolated from both laboratory and wild rodents.</title>
        <authorList>
            <person name="Sheh A."/>
            <person name="Shen Z."/>
            <person name="Fox J.G."/>
        </authorList>
    </citation>
    <scope>NUCLEOTIDE SEQUENCE [LARGE SCALE GENOMIC DNA]</scope>
    <source>
        <strain evidence="2 3">ST1</strain>
    </source>
</reference>
<keyword evidence="4" id="KW-1185">Reference proteome</keyword>
<dbReference type="PANTHER" id="PTHR15394">
    <property type="entry name" value="SERINE HYDROLASE RBBP9"/>
    <property type="match status" value="1"/>
</dbReference>